<dbReference type="Proteomes" id="UP001149163">
    <property type="component" value="Unassembled WGS sequence"/>
</dbReference>
<reference evidence="1" key="2">
    <citation type="journal article" date="2023" name="IMA Fungus">
        <title>Comparative genomic study of the Penicillium genus elucidates a diverse pangenome and 15 lateral gene transfer events.</title>
        <authorList>
            <person name="Petersen C."/>
            <person name="Sorensen T."/>
            <person name="Nielsen M.R."/>
            <person name="Sondergaard T.E."/>
            <person name="Sorensen J.L."/>
            <person name="Fitzpatrick D.A."/>
            <person name="Frisvad J.C."/>
            <person name="Nielsen K.L."/>
        </authorList>
    </citation>
    <scope>NUCLEOTIDE SEQUENCE</scope>
    <source>
        <strain evidence="1">IBT 26290</strain>
    </source>
</reference>
<evidence type="ECO:0000313" key="2">
    <source>
        <dbReference type="Proteomes" id="UP001149163"/>
    </source>
</evidence>
<dbReference type="AlphaFoldDB" id="A0A9W9I425"/>
<comment type="caution">
    <text evidence="1">The sequence shown here is derived from an EMBL/GenBank/DDBJ whole genome shotgun (WGS) entry which is preliminary data.</text>
</comment>
<accession>A0A9W9I425</accession>
<proteinExistence type="predicted"/>
<dbReference type="GeneID" id="81426853"/>
<dbReference type="EMBL" id="JAPQKN010000003">
    <property type="protein sequence ID" value="KAJ5166771.1"/>
    <property type="molecule type" value="Genomic_DNA"/>
</dbReference>
<organism evidence="1 2">
    <name type="scientific">Penicillium canariense</name>
    <dbReference type="NCBI Taxonomy" id="189055"/>
    <lineage>
        <taxon>Eukaryota</taxon>
        <taxon>Fungi</taxon>
        <taxon>Dikarya</taxon>
        <taxon>Ascomycota</taxon>
        <taxon>Pezizomycotina</taxon>
        <taxon>Eurotiomycetes</taxon>
        <taxon>Eurotiomycetidae</taxon>
        <taxon>Eurotiales</taxon>
        <taxon>Aspergillaceae</taxon>
        <taxon>Penicillium</taxon>
    </lineage>
</organism>
<dbReference type="RefSeq" id="XP_056543232.1">
    <property type="nucleotide sequence ID" value="XM_056687677.1"/>
</dbReference>
<dbReference type="OrthoDB" id="4312532at2759"/>
<reference evidence="1" key="1">
    <citation type="submission" date="2022-11" db="EMBL/GenBank/DDBJ databases">
        <authorList>
            <person name="Petersen C."/>
        </authorList>
    </citation>
    <scope>NUCLEOTIDE SEQUENCE</scope>
    <source>
        <strain evidence="1">IBT 26290</strain>
    </source>
</reference>
<name>A0A9W9I425_9EURO</name>
<protein>
    <submittedName>
        <fullName evidence="1">Uncharacterized protein</fullName>
    </submittedName>
</protein>
<gene>
    <name evidence="1" type="ORF">N7482_005552</name>
</gene>
<evidence type="ECO:0000313" key="1">
    <source>
        <dbReference type="EMBL" id="KAJ5166771.1"/>
    </source>
</evidence>
<sequence>MASVNPALAQLLDDPTRDWSTFPTREPPFDQAVGLPAVISISSLEWPTKLETPHRFDHWLAAATNILRAYHLDHLIDINIPRPRRADPYALHWLQSSIQVQSWLSSMMTPHMYRQIEKRGHRIALADEFIFEAKATFMRRNTTETFRFQMNDGYFNPIEHTIALRLEFNRHWINGVEISPSMAFLSVLRGLEGALAPHVEAALARIGWDGQTVTTIERFNQYCDFIIQELRHQVVASNGVL</sequence>
<keyword evidence="2" id="KW-1185">Reference proteome</keyword>